<sequence length="36" mass="3858">MDALAFNSHMGTTSEMHPTFGSSIVCRRGVGGIQVY</sequence>
<proteinExistence type="predicted"/>
<dbReference type="EMBL" id="HE804809">
    <property type="protein sequence ID" value="CCH47192.1"/>
    <property type="molecule type" value="Genomic_DNA"/>
</dbReference>
<organism evidence="1">
    <name type="scientific">Lupinus angustifolius</name>
    <name type="common">Narrow-leaved blue lupine</name>
    <dbReference type="NCBI Taxonomy" id="3871"/>
    <lineage>
        <taxon>Eukaryota</taxon>
        <taxon>Viridiplantae</taxon>
        <taxon>Streptophyta</taxon>
        <taxon>Embryophyta</taxon>
        <taxon>Tracheophyta</taxon>
        <taxon>Spermatophyta</taxon>
        <taxon>Magnoliopsida</taxon>
        <taxon>eudicotyledons</taxon>
        <taxon>Gunneridae</taxon>
        <taxon>Pentapetalae</taxon>
        <taxon>rosids</taxon>
        <taxon>fabids</taxon>
        <taxon>Fabales</taxon>
        <taxon>Fabaceae</taxon>
        <taxon>Papilionoideae</taxon>
        <taxon>50 kb inversion clade</taxon>
        <taxon>genistoids sensu lato</taxon>
        <taxon>core genistoids</taxon>
        <taxon>Genisteae</taxon>
        <taxon>Lupinus</taxon>
    </lineage>
</organism>
<name>L0P188_LUPAN</name>
<protein>
    <submittedName>
        <fullName evidence="1">Uncharacterized protein</fullName>
    </submittedName>
</protein>
<evidence type="ECO:0000313" key="1">
    <source>
        <dbReference type="EMBL" id="CCH47192.1"/>
    </source>
</evidence>
<reference evidence="1" key="1">
    <citation type="journal article" date="2013" name="BMC Genomics">
        <title>Comparative genomics of Lupinus angustifolius gene-rich regions: BAC library exploration, genetic mapping and cytogenetics.</title>
        <authorList>
            <person name="Ksiazkiewicz M."/>
            <person name="Wyrwa K."/>
            <person name="Szczepaniak A."/>
            <person name="Rychel S."/>
            <person name="Majcherkiewicz K."/>
            <person name="Przysiecka L."/>
            <person name="Karlowski W."/>
            <person name="Wolko B."/>
            <person name="Naganowska B."/>
        </authorList>
    </citation>
    <scope>NUCLEOTIDE SEQUENCE</scope>
</reference>
<dbReference type="AlphaFoldDB" id="L0P188"/>
<accession>L0P188</accession>